<dbReference type="Gene3D" id="1.25.10.10">
    <property type="entry name" value="Leucine-rich Repeat Variant"/>
    <property type="match status" value="3"/>
</dbReference>
<organism evidence="12 13">
    <name type="scientific">Momordica charantia</name>
    <name type="common">Bitter gourd</name>
    <name type="synonym">Balsam pear</name>
    <dbReference type="NCBI Taxonomy" id="3673"/>
    <lineage>
        <taxon>Eukaryota</taxon>
        <taxon>Viridiplantae</taxon>
        <taxon>Streptophyta</taxon>
        <taxon>Embryophyta</taxon>
        <taxon>Tracheophyta</taxon>
        <taxon>Spermatophyta</taxon>
        <taxon>Magnoliopsida</taxon>
        <taxon>eudicotyledons</taxon>
        <taxon>Gunneridae</taxon>
        <taxon>Pentapetalae</taxon>
        <taxon>rosids</taxon>
        <taxon>fabids</taxon>
        <taxon>Cucurbitales</taxon>
        <taxon>Cucurbitaceae</taxon>
        <taxon>Momordiceae</taxon>
        <taxon>Momordica</taxon>
    </lineage>
</organism>
<dbReference type="GO" id="GO:0005524">
    <property type="term" value="F:ATP binding"/>
    <property type="evidence" value="ECO:0007669"/>
    <property type="project" value="UniProtKB-KW"/>
</dbReference>
<keyword evidence="2" id="KW-0677">Repeat</keyword>
<dbReference type="GO" id="GO:0005634">
    <property type="term" value="C:nucleus"/>
    <property type="evidence" value="ECO:0007669"/>
    <property type="project" value="UniProtKB-SubCell"/>
</dbReference>
<dbReference type="FunFam" id="1.25.10.10:FF:000787">
    <property type="entry name" value="TATA-binding protein-associated factor BTAF1"/>
    <property type="match status" value="1"/>
</dbReference>
<evidence type="ECO:0000256" key="9">
    <source>
        <dbReference type="SAM" id="MobiDB-lite"/>
    </source>
</evidence>
<dbReference type="InterPro" id="IPR014001">
    <property type="entry name" value="Helicase_ATP-bd"/>
</dbReference>
<dbReference type="GO" id="GO:0016887">
    <property type="term" value="F:ATP hydrolysis activity"/>
    <property type="evidence" value="ECO:0007669"/>
    <property type="project" value="InterPro"/>
</dbReference>
<dbReference type="InterPro" id="IPR000357">
    <property type="entry name" value="HEAT"/>
</dbReference>
<evidence type="ECO:0000256" key="7">
    <source>
        <dbReference type="ARBA" id="ARBA00023125"/>
    </source>
</evidence>
<reference evidence="13" key="1">
    <citation type="submission" date="2025-08" db="UniProtKB">
        <authorList>
            <consortium name="RefSeq"/>
        </authorList>
    </citation>
    <scope>IDENTIFICATION</scope>
    <source>
        <strain evidence="13">OHB3-1</strain>
    </source>
</reference>
<dbReference type="SMART" id="SM00490">
    <property type="entry name" value="HELICc"/>
    <property type="match status" value="1"/>
</dbReference>
<evidence type="ECO:0000313" key="12">
    <source>
        <dbReference type="Proteomes" id="UP000504603"/>
    </source>
</evidence>
<dbReference type="InterPro" id="IPR011989">
    <property type="entry name" value="ARM-like"/>
</dbReference>
<protein>
    <submittedName>
        <fullName evidence="13">TATA-binding protein-associated factor BTAF1</fullName>
    </submittedName>
</protein>
<keyword evidence="6" id="KW-0067">ATP-binding</keyword>
<dbReference type="InterPro" id="IPR000330">
    <property type="entry name" value="SNF2_N"/>
</dbReference>
<evidence type="ECO:0000313" key="13">
    <source>
        <dbReference type="RefSeq" id="XP_022143374.1"/>
    </source>
</evidence>
<dbReference type="FunFam" id="3.40.50.300:FF:001793">
    <property type="entry name" value="TATA-binding protein-associated factor"/>
    <property type="match status" value="1"/>
</dbReference>
<feature type="domain" description="Helicase C-terminal" evidence="11">
    <location>
        <begin position="1818"/>
        <end position="1977"/>
    </location>
</feature>
<keyword evidence="5" id="KW-0347">Helicase</keyword>
<dbReference type="InterPro" id="IPR016024">
    <property type="entry name" value="ARM-type_fold"/>
</dbReference>
<dbReference type="Pfam" id="PF02985">
    <property type="entry name" value="HEAT"/>
    <property type="match status" value="1"/>
</dbReference>
<dbReference type="SUPFAM" id="SSF52540">
    <property type="entry name" value="P-loop containing nucleoside triphosphate hydrolases"/>
    <property type="match status" value="2"/>
</dbReference>
<proteinExistence type="predicted"/>
<dbReference type="GeneID" id="111013257"/>
<dbReference type="Proteomes" id="UP000504603">
    <property type="component" value="Unplaced"/>
</dbReference>
<evidence type="ECO:0000256" key="5">
    <source>
        <dbReference type="ARBA" id="ARBA00022806"/>
    </source>
</evidence>
<evidence type="ECO:0000256" key="3">
    <source>
        <dbReference type="ARBA" id="ARBA00022741"/>
    </source>
</evidence>
<evidence type="ECO:0000256" key="4">
    <source>
        <dbReference type="ARBA" id="ARBA00022801"/>
    </source>
</evidence>
<comment type="subcellular location">
    <subcellularLocation>
        <location evidence="1">Nucleus</location>
    </subcellularLocation>
</comment>
<dbReference type="PANTHER" id="PTHR36498:SF1">
    <property type="entry name" value="TATA-BINDING PROTEIN-ASSOCIATED FACTOR 172"/>
    <property type="match status" value="1"/>
</dbReference>
<dbReference type="InterPro" id="IPR044078">
    <property type="entry name" value="Mot1_ATP-bd"/>
</dbReference>
<dbReference type="Gene3D" id="3.40.50.10810">
    <property type="entry name" value="Tandem AAA-ATPase domain"/>
    <property type="match status" value="1"/>
</dbReference>
<sequence>MAHQSSRLHRLLTLLDTGSTQATRFTAARQLGEIAKSHPKDLASLLKKVSHYLRSKNWDTRVAAAHAIGAIVQTVKHTSVSELIDCVGLKISEAGLSGTIQDVLAMPDFQSAFKSFDISNVLDFGALLASGGQEFDVTSESIKNPKERLARQKQNLRRRLGLDVCEQFMDVNDMIRDEDLILDKVNMHGNGGDKLMYPSKSIQNIQQFVANMVPYIVSKRPSAREMNLLKRKAKINSKDQTKHWSEEGETDVAGTPIVETPRGSGPDLLSSQKAAVTVNNDDDSGDHDGDGQWPFHNFVEQLLLDMFDSNWEVRHGSVMALREILTHQGGCAGVLLPELSLDSALFTTLEDRSVPNKLKRERDIDLNTQFVEDEFELKLKRPKFEDASCPQVNSMGSAHEDIKMGISVKVENDDGILPADQSGGQFNISSVKVEGHPNGLCYPHKDTSETAVEDCADNKISSEDTTMLTNFSENQELRNLVKLTRHSWLKNFEFLQDCAIRFLCIFLLDRFGDYVSDQVVAPVRETCAQALGAVFKYMHPSLVNETLNILLQMQFRQEWEIRHGSLLGIKYLVAVRKELLHDLLSCILPACKAGLEDPDDDVQAVAADALIPAAASIVALKGQTLHTIVMLLWDILLDLDDLSPSTSSVMNLLAEIYSQEEMIPKMFEALTLRETQEYDLNEVVHVNDTPEGIRLQENPYALTSLAPRLWPFMRHSITSVRYSAIRTLERLLEAGSKQNISVPSTTIWPTSILGDTLRIVFQNLLLESNDDILESSERVWRLLLQSQVKELELVARSYASSWMELATTSYGSALDSSKLFWPVALPRRSHFRAAAKMRAVKLENESSSRVGMELAKVTISHERNGDSSSSFSKIIVGADADMSVTHTRVVTATALGIFASKLNEESLQDVIDPLWSAFKSSSGVRRQVASIVLISWFKEIRNKENSIDHGVMSWLPNYLKEWLLDLLTCSDPAFPTKDSLLPYTELSRTYSKMRGEATQLVRAIESSGALKDLFSGTQIDLENLTADDAINFASKIPTPLGDIDGNGLEGGQAIDDIESLKQRLLTTSGYLKCVQSNLHISVSAMVAAAVVWMSELPARLNPIILPLMASIKREQEEILQQKAADALAELICQCVPRKPGPNDKLIKNICTLTCTDTSETPQAAVISSMEIIDDQDILSSGTSTRKSRTKVHTPSGTDDRSRIEGFISRRGSELVLRYLCEKLGDALLEKLPKLWDYLTEVLLPTSIENATAEDEQKIMHTVESVKDPQTLINNIQVVRSIAPMLNEMLKPRLLTLLPCIFKCIRHSHVAVRLAASRCITSMAKSLTIDVMGAVIENAIPMLEDMNSVNSRQGAGMLISFLVQGMGVELVAYAPLLVVPLLRCMSDCDQSVRRSVTHSFAALVPLLPLARGLPPPVGLSEAFSRNKEDSQFLEQLLDNSHIEDYKLCTELKVTLRRYQQEGINWLAFLKRFKLHGILCDDMGLGKTLQASAIVACDIVERLTLNNREVVPPSLIICPSTLVGHWAFEIEKYVDVSILSTLQYVGSVQDRISLRECFKKYSVIITSYDVVRKDIEYLSQIHWNYCILDEGHIIRNAKSKITLAVKQLRSQNRLVLSGTPIQNNVMDLWSLFDFLMPGFLGTDRQFQATYGKPLLAARDSKCSARDAEAGALAMEALHKQVMPFLLRRTKDEVLSDLPEKIIQDRYCDLSPVQLKLYERFSGSHVRHEISSIVKSNESEVPQETSGSTKASSHIFQALQYLLKLCSHPLLVTGEKMSDSMKCLLTELLPDSSDIISELHKLHHSPKLVALREILEECGIGVDTLGSDGASFGQHRVLIFAQHKALLDIIERDLFHGHMKNVTYLRLDGSVEPEKRFDIVKAFNSDPTIDALLLTTHVGGLGLNLTSADTLVFMEHDWNPMRDHQAMDRAHRLGQRKVVNVHRLIMRGTLEEKVMNLQKFKVSIANAVINAENASMKTMNTDQLLDLFTSAETTSKKGASSSSNQSDGNFDGEVKAVGGKKGLKAILGGLEELWDQSQYTEEYNLNQFLAKLNG</sequence>
<dbReference type="Pfam" id="PF12054">
    <property type="entry name" value="DUF3535"/>
    <property type="match status" value="1"/>
</dbReference>
<evidence type="ECO:0000259" key="11">
    <source>
        <dbReference type="PROSITE" id="PS51194"/>
    </source>
</evidence>
<dbReference type="RefSeq" id="XP_022143374.1">
    <property type="nucleotide sequence ID" value="XM_022287682.1"/>
</dbReference>
<dbReference type="InterPro" id="IPR038718">
    <property type="entry name" value="SNF2-like_sf"/>
</dbReference>
<dbReference type="CDD" id="cd18793">
    <property type="entry name" value="SF2_C_SNF"/>
    <property type="match status" value="1"/>
</dbReference>
<dbReference type="PROSITE" id="PS51194">
    <property type="entry name" value="HELICASE_CTER"/>
    <property type="match status" value="1"/>
</dbReference>
<dbReference type="GO" id="GO:0004386">
    <property type="term" value="F:helicase activity"/>
    <property type="evidence" value="ECO:0007669"/>
    <property type="project" value="UniProtKB-KW"/>
</dbReference>
<evidence type="ECO:0000256" key="1">
    <source>
        <dbReference type="ARBA" id="ARBA00004123"/>
    </source>
</evidence>
<keyword evidence="3" id="KW-0547">Nucleotide-binding</keyword>
<evidence type="ECO:0000256" key="2">
    <source>
        <dbReference type="ARBA" id="ARBA00022737"/>
    </source>
</evidence>
<feature type="domain" description="Helicase ATP-binding" evidence="10">
    <location>
        <begin position="1466"/>
        <end position="1636"/>
    </location>
</feature>
<dbReference type="PANTHER" id="PTHR36498">
    <property type="entry name" value="TATA-BINDING PROTEIN-ASSOCIATED FACTOR 172"/>
    <property type="match status" value="1"/>
</dbReference>
<evidence type="ECO:0000256" key="6">
    <source>
        <dbReference type="ARBA" id="ARBA00022840"/>
    </source>
</evidence>
<dbReference type="SMART" id="SM00487">
    <property type="entry name" value="DEXDc"/>
    <property type="match status" value="1"/>
</dbReference>
<dbReference type="CDD" id="cd17999">
    <property type="entry name" value="DEXHc_Mot1"/>
    <property type="match status" value="1"/>
</dbReference>
<evidence type="ECO:0000259" key="10">
    <source>
        <dbReference type="PROSITE" id="PS51192"/>
    </source>
</evidence>
<dbReference type="Gene3D" id="3.40.50.300">
    <property type="entry name" value="P-loop containing nucleotide triphosphate hydrolases"/>
    <property type="match status" value="1"/>
</dbReference>
<evidence type="ECO:0000256" key="8">
    <source>
        <dbReference type="ARBA" id="ARBA00023242"/>
    </source>
</evidence>
<dbReference type="Pfam" id="PF00271">
    <property type="entry name" value="Helicase_C"/>
    <property type="match status" value="1"/>
</dbReference>
<keyword evidence="8" id="KW-0539">Nucleus</keyword>
<gene>
    <name evidence="13" type="primary">LOC111013257</name>
</gene>
<dbReference type="InterPro" id="IPR044972">
    <property type="entry name" value="Mot1"/>
</dbReference>
<dbReference type="Pfam" id="PF00176">
    <property type="entry name" value="SNF2-rel_dom"/>
    <property type="match status" value="1"/>
</dbReference>
<dbReference type="GO" id="GO:0017025">
    <property type="term" value="F:TBP-class protein binding"/>
    <property type="evidence" value="ECO:0007669"/>
    <property type="project" value="InterPro"/>
</dbReference>
<dbReference type="KEGG" id="mcha:111013257"/>
<dbReference type="InterPro" id="IPR022707">
    <property type="entry name" value="Mot1_central_dom"/>
</dbReference>
<dbReference type="SUPFAM" id="SSF48371">
    <property type="entry name" value="ARM repeat"/>
    <property type="match status" value="1"/>
</dbReference>
<keyword evidence="7" id="KW-0238">DNA-binding</keyword>
<keyword evidence="4" id="KW-0378">Hydrolase</keyword>
<dbReference type="GO" id="GO:0003677">
    <property type="term" value="F:DNA binding"/>
    <property type="evidence" value="ECO:0007669"/>
    <property type="project" value="UniProtKB-KW"/>
</dbReference>
<accession>A0A6J1CP47</accession>
<dbReference type="InterPro" id="IPR027417">
    <property type="entry name" value="P-loop_NTPase"/>
</dbReference>
<feature type="region of interest" description="Disordered" evidence="9">
    <location>
        <begin position="237"/>
        <end position="268"/>
    </location>
</feature>
<name>A0A6J1CP47_MOMCH</name>
<dbReference type="OrthoDB" id="10252227at2759"/>
<keyword evidence="12" id="KW-1185">Reference proteome</keyword>
<dbReference type="InterPro" id="IPR001650">
    <property type="entry name" value="Helicase_C-like"/>
</dbReference>
<feature type="compositionally biased region" description="Basic and acidic residues" evidence="9">
    <location>
        <begin position="237"/>
        <end position="246"/>
    </location>
</feature>
<dbReference type="PROSITE" id="PS51192">
    <property type="entry name" value="HELICASE_ATP_BIND_1"/>
    <property type="match status" value="1"/>
</dbReference>
<dbReference type="FunFam" id="3.40.50.10810:FF:000009">
    <property type="entry name" value="B-TFIID TATA-box-binding protein-associated factor 1"/>
    <property type="match status" value="1"/>
</dbReference>
<dbReference type="InterPro" id="IPR049730">
    <property type="entry name" value="SNF2/RAD54-like_C"/>
</dbReference>